<accession>A0A831LR66</accession>
<protein>
    <submittedName>
        <fullName evidence="1">Uncharacterized protein</fullName>
    </submittedName>
</protein>
<name>A0A831LR66_9BACT</name>
<comment type="caution">
    <text evidence="1">The sequence shown here is derived from an EMBL/GenBank/DDBJ whole genome shotgun (WGS) entry which is preliminary data.</text>
</comment>
<dbReference type="Proteomes" id="UP000886047">
    <property type="component" value="Unassembled WGS sequence"/>
</dbReference>
<organism evidence="1">
    <name type="scientific">Mariniphaga anaerophila</name>
    <dbReference type="NCBI Taxonomy" id="1484053"/>
    <lineage>
        <taxon>Bacteria</taxon>
        <taxon>Pseudomonadati</taxon>
        <taxon>Bacteroidota</taxon>
        <taxon>Bacteroidia</taxon>
        <taxon>Marinilabiliales</taxon>
        <taxon>Prolixibacteraceae</taxon>
        <taxon>Mariniphaga</taxon>
    </lineage>
</organism>
<evidence type="ECO:0000313" key="1">
    <source>
        <dbReference type="EMBL" id="HDR52038.1"/>
    </source>
</evidence>
<dbReference type="AlphaFoldDB" id="A0A831LR66"/>
<proteinExistence type="predicted"/>
<sequence length="190" mass="22431">MDIWRGFVLHYDGKSWKEVVRANFNSQFINIRKEKDDIFLFSYAVNYESPGVLDIADLEFYQLNGKKFKKIYSNKEPLIAFISLEVINGKCYFVMGNNIYKYILEKFIKCNSIENDHFGYQICGRSDSDFFLSMKDGLAHYNGTDIEYLYRFPKYSIMLNKNSVLFEKEVFFAGLTRDFRNVVLHGVIQE</sequence>
<dbReference type="EMBL" id="DSDK01000576">
    <property type="protein sequence ID" value="HDR52038.1"/>
    <property type="molecule type" value="Genomic_DNA"/>
</dbReference>
<reference evidence="1" key="1">
    <citation type="journal article" date="2020" name="mSystems">
        <title>Genome- and Community-Level Interaction Insights into Carbon Utilization and Element Cycling Functions of Hydrothermarchaeota in Hydrothermal Sediment.</title>
        <authorList>
            <person name="Zhou Z."/>
            <person name="Liu Y."/>
            <person name="Xu W."/>
            <person name="Pan J."/>
            <person name="Luo Z.H."/>
            <person name="Li M."/>
        </authorList>
    </citation>
    <scope>NUCLEOTIDE SEQUENCE [LARGE SCALE GENOMIC DNA]</scope>
    <source>
        <strain evidence="1">SpSt-1217</strain>
    </source>
</reference>
<gene>
    <name evidence="1" type="ORF">ENN90_10555</name>
</gene>